<gene>
    <name evidence="2" type="ORF">RM538_04505</name>
</gene>
<reference evidence="2 3" key="1">
    <citation type="submission" date="2023-09" db="EMBL/GenBank/DDBJ databases">
        <authorList>
            <person name="Rey-Velasco X."/>
        </authorList>
    </citation>
    <scope>NUCLEOTIDE SEQUENCE [LARGE SCALE GENOMIC DNA]</scope>
    <source>
        <strain evidence="2 3">W242</strain>
    </source>
</reference>
<name>A0ABU2YC77_9FLAO</name>
<evidence type="ECO:0000256" key="1">
    <source>
        <dbReference type="SAM" id="Phobius"/>
    </source>
</evidence>
<dbReference type="Gene3D" id="3.20.20.140">
    <property type="entry name" value="Metal-dependent hydrolases"/>
    <property type="match status" value="1"/>
</dbReference>
<dbReference type="Proteomes" id="UP001254488">
    <property type="component" value="Unassembled WGS sequence"/>
</dbReference>
<keyword evidence="1" id="KW-1133">Transmembrane helix</keyword>
<accession>A0ABU2YC77</accession>
<keyword evidence="1" id="KW-0812">Transmembrane</keyword>
<keyword evidence="3" id="KW-1185">Reference proteome</keyword>
<dbReference type="SUPFAM" id="SSF51556">
    <property type="entry name" value="Metallo-dependent hydrolases"/>
    <property type="match status" value="1"/>
</dbReference>
<sequence length="491" mass="58487">MALQDKTIYNCHTHIFTIDHVPNEFARTFVPSFLAKVLTIKLVKWYYSTLTSRGSYKYKKFRHSLKKIKFGILRFCKWTIVLYWVYAIVALVLKWCFNVITNILRVEFLFSKEFKQIRDRFMTLGRYSLQYKTQGRIYDLLEKTYAQNTKFVVLSMDMDYMEAGKAQTPYLQQLEGLKKVTKTNPDLLPFIFIDPRRIKETTNKNGFENFQYRVKSEISKGIFSGIKLYPALGYYPFDKDLIKSYLFAQEHQIPIMTHCIEGTVFYRGKKEDKWNEHPILKYNKKGTKNPQPIPLPQTGNYQWTTNFTHPLNYHCLLDKELLSSYLGYECDLSKLKICLAHFGGSKEWYKYEVDGWNNYNKNISHASVEHYNRVKNTLNHKSKRTIWWNASWLSVIYDLMIKYENVYADVSFILFNEDLFPMLKFLLHDSKVSHKILYGTDYYVVAQKTTEKSLHQNLRSYIGEELFYKIAHDNPKRYLHSSFKTHLDTHF</sequence>
<organism evidence="2 3">
    <name type="scientific">Patiriisocius hiemis</name>
    <dbReference type="NCBI Taxonomy" id="3075604"/>
    <lineage>
        <taxon>Bacteria</taxon>
        <taxon>Pseudomonadati</taxon>
        <taxon>Bacteroidota</taxon>
        <taxon>Flavobacteriia</taxon>
        <taxon>Flavobacteriales</taxon>
        <taxon>Flavobacteriaceae</taxon>
        <taxon>Patiriisocius</taxon>
    </lineage>
</organism>
<comment type="caution">
    <text evidence="2">The sequence shown here is derived from an EMBL/GenBank/DDBJ whole genome shotgun (WGS) entry which is preliminary data.</text>
</comment>
<evidence type="ECO:0000313" key="2">
    <source>
        <dbReference type="EMBL" id="MDT0555254.1"/>
    </source>
</evidence>
<keyword evidence="1" id="KW-0472">Membrane</keyword>
<dbReference type="InterPro" id="IPR032466">
    <property type="entry name" value="Metal_Hydrolase"/>
</dbReference>
<evidence type="ECO:0000313" key="3">
    <source>
        <dbReference type="Proteomes" id="UP001254488"/>
    </source>
</evidence>
<proteinExistence type="predicted"/>
<protein>
    <submittedName>
        <fullName evidence="2">Amidohydrolase family protein</fullName>
    </submittedName>
</protein>
<dbReference type="RefSeq" id="WP_311332211.1">
    <property type="nucleotide sequence ID" value="NZ_JAVRHZ010000002.1"/>
</dbReference>
<feature type="transmembrane region" description="Helical" evidence="1">
    <location>
        <begin position="92"/>
        <end position="110"/>
    </location>
</feature>
<dbReference type="EMBL" id="JAVRHZ010000002">
    <property type="protein sequence ID" value="MDT0555254.1"/>
    <property type="molecule type" value="Genomic_DNA"/>
</dbReference>